<dbReference type="RefSeq" id="YP_009215342.1">
    <property type="nucleotide sequence ID" value="NC_028974.1"/>
</dbReference>
<protein>
    <submittedName>
        <fullName evidence="1">Uncharacterized protein</fullName>
    </submittedName>
</protein>
<sequence length="53" mass="6164">MSHRGTGCGRSPELVRKCRRTSSKLLPARGCFRKQPRAILKAHREEHRRKARP</sequence>
<dbReference type="GeneID" id="26641668"/>
<reference evidence="1 2" key="1">
    <citation type="submission" date="2015-03" db="EMBL/GenBank/DDBJ databases">
        <authorList>
            <person name="Djamen P.Y."/>
            <person name="Nguyen L."/>
            <person name="Gibbs Z.A."/>
            <person name="Donegan-Quick R."/>
            <person name="Visi D.K."/>
            <person name="Allen M.S."/>
            <person name="Hughes L.E."/>
            <person name="Bradley K.W."/>
            <person name="Asai D.J."/>
            <person name="Bowman C.A."/>
            <person name="Russell D.A."/>
            <person name="Pope W.H."/>
            <person name="Jacobs-Sera D."/>
            <person name="Hendrix R.W."/>
            <person name="Hatfull G.F."/>
        </authorList>
    </citation>
    <scope>NUCLEOTIDE SEQUENCE [LARGE SCALE GENOMIC DNA]</scope>
</reference>
<proteinExistence type="predicted"/>
<organism evidence="1 2">
    <name type="scientific">Streptomyces phage YDN12</name>
    <dbReference type="NCBI Taxonomy" id="1636183"/>
    <lineage>
        <taxon>Viruses</taxon>
        <taxon>Duplodnaviria</taxon>
        <taxon>Heunggongvirae</taxon>
        <taxon>Uroviricota</taxon>
        <taxon>Caudoviricetes</taxon>
        <taxon>Woodruffvirus</taxon>
        <taxon>Woodruffvirus YDN12</taxon>
    </lineage>
</organism>
<accession>A0A0E3JJD1</accession>
<evidence type="ECO:0000313" key="2">
    <source>
        <dbReference type="Proteomes" id="UP000033007"/>
    </source>
</evidence>
<evidence type="ECO:0000313" key="1">
    <source>
        <dbReference type="EMBL" id="AKA61707.1"/>
    </source>
</evidence>
<gene>
    <name evidence="1" type="ORF">SEA_YDN12_40</name>
</gene>
<keyword evidence="2" id="KW-1185">Reference proteome</keyword>
<dbReference type="EMBL" id="KP876465">
    <property type="protein sequence ID" value="AKA61707.1"/>
    <property type="molecule type" value="Genomic_DNA"/>
</dbReference>
<dbReference type="Proteomes" id="UP000033007">
    <property type="component" value="Segment"/>
</dbReference>
<dbReference type="KEGG" id="vg:26641668"/>
<name>A0A0E3JJD1_9CAUD</name>